<keyword evidence="2" id="KW-1185">Reference proteome</keyword>
<accession>A0A4R2JTS2</accession>
<evidence type="ECO:0000313" key="2">
    <source>
        <dbReference type="Proteomes" id="UP000295680"/>
    </source>
</evidence>
<dbReference type="EMBL" id="SLWS01000002">
    <property type="protein sequence ID" value="TCO62402.1"/>
    <property type="molecule type" value="Genomic_DNA"/>
</dbReference>
<dbReference type="Proteomes" id="UP000295680">
    <property type="component" value="Unassembled WGS sequence"/>
</dbReference>
<dbReference type="RefSeq" id="WP_132114144.1">
    <property type="nucleotide sequence ID" value="NZ_SLWS01000002.1"/>
</dbReference>
<dbReference type="OrthoDB" id="264096at2"/>
<sequence>MTTAMDQARAVADAILYEGYLLYPYRASAAKNKIRWQWGVLMPPAFAAGGTGERSKSRCELLAEPADDATLHVRLRFLQLQARVVELASPIGYEPVASVTIGGTEYTTFEEAVEREIDAVVPFADLVPETRAIPFTVDGGEDLKPLARARLARRRDPLRGEILLSAAPLVGPFGGYRISVEVVNKSTTRGTTREAALNRALISAHTLLSLSGGTFLSQTDPPEWASVATKQCRNDGTWPILVGDRGTVLCSPIILADFPTIAPESAGNLYDGTEIDEILTLRTMTLTDAEKREARATDARAAEIIDRVDHLPPELIERLHGTIRYLRDVSEPAKPWWDPGADSSVSPETDSVTVDGVPVAKGSRVRLKPGKRADAHDMFLAGRVAVVQAVFLDVDDGRHLAVTLEDDLGAELYAAHGRYRYFAPEEVEPL</sequence>
<dbReference type="AlphaFoldDB" id="A0A4R2JTS2"/>
<name>A0A4R2JTS2_9PSEU</name>
<evidence type="ECO:0000313" key="1">
    <source>
        <dbReference type="EMBL" id="TCO62402.1"/>
    </source>
</evidence>
<reference evidence="1 2" key="1">
    <citation type="submission" date="2019-03" db="EMBL/GenBank/DDBJ databases">
        <title>Genomic Encyclopedia of Type Strains, Phase IV (KMG-IV): sequencing the most valuable type-strain genomes for metagenomic binning, comparative biology and taxonomic classification.</title>
        <authorList>
            <person name="Goeker M."/>
        </authorList>
    </citation>
    <scope>NUCLEOTIDE SEQUENCE [LARGE SCALE GENOMIC DNA]</scope>
    <source>
        <strain evidence="1 2">DSM 45934</strain>
    </source>
</reference>
<organism evidence="1 2">
    <name type="scientific">Actinocrispum wychmicini</name>
    <dbReference type="NCBI Taxonomy" id="1213861"/>
    <lineage>
        <taxon>Bacteria</taxon>
        <taxon>Bacillati</taxon>
        <taxon>Actinomycetota</taxon>
        <taxon>Actinomycetes</taxon>
        <taxon>Pseudonocardiales</taxon>
        <taxon>Pseudonocardiaceae</taxon>
        <taxon>Actinocrispum</taxon>
    </lineage>
</organism>
<protein>
    <submittedName>
        <fullName evidence="1">Uncharacterized protein</fullName>
    </submittedName>
</protein>
<gene>
    <name evidence="1" type="ORF">EV192_102540</name>
</gene>
<proteinExistence type="predicted"/>
<comment type="caution">
    <text evidence="1">The sequence shown here is derived from an EMBL/GenBank/DDBJ whole genome shotgun (WGS) entry which is preliminary data.</text>
</comment>